<evidence type="ECO:0000256" key="3">
    <source>
        <dbReference type="ARBA" id="ARBA00022694"/>
    </source>
</evidence>
<protein>
    <submittedName>
        <fullName evidence="11">Poly(A) polymerase</fullName>
    </submittedName>
</protein>
<dbReference type="GO" id="GO:0046872">
    <property type="term" value="F:metal ion binding"/>
    <property type="evidence" value="ECO:0007669"/>
    <property type="project" value="UniProtKB-KW"/>
</dbReference>
<dbReference type="Proteomes" id="UP000269689">
    <property type="component" value="Unassembled WGS sequence"/>
</dbReference>
<keyword evidence="6" id="KW-0547">Nucleotide-binding</keyword>
<evidence type="ECO:0000313" key="11">
    <source>
        <dbReference type="EMBL" id="RPE64696.1"/>
    </source>
</evidence>
<proteinExistence type="inferred from homology"/>
<comment type="similarity">
    <text evidence="8">Belongs to the tRNA nucleotidyltransferase/poly(A) polymerase family.</text>
</comment>
<evidence type="ECO:0000313" key="12">
    <source>
        <dbReference type="Proteomes" id="UP000269689"/>
    </source>
</evidence>
<dbReference type="InterPro" id="IPR002646">
    <property type="entry name" value="PolA_pol_head_dom"/>
</dbReference>
<gene>
    <name evidence="11" type="ORF">EDD53_2456</name>
</gene>
<name>A0A3N4U1K2_9RHOB</name>
<dbReference type="SUPFAM" id="SSF81891">
    <property type="entry name" value="Poly A polymerase C-terminal region-like"/>
    <property type="match status" value="1"/>
</dbReference>
<dbReference type="PANTHER" id="PTHR46173:SF1">
    <property type="entry name" value="CCA TRNA NUCLEOTIDYLTRANSFERASE 1, MITOCHONDRIAL"/>
    <property type="match status" value="1"/>
</dbReference>
<dbReference type="Gene3D" id="1.10.3090.10">
    <property type="entry name" value="cca-adding enzyme, domain 2"/>
    <property type="match status" value="1"/>
</dbReference>
<dbReference type="OrthoDB" id="9805698at2"/>
<sequence length="385" mass="41787">MNSVKNKSWFTAEATQQVIRMFRDAGSSAYFVGGCVRNSLMELDATDIDMATPLRPDEVMELAKISGLKVIPTGLEHGTVTVVALGVPFEITTFRRDVTTDGRRATVAFAKTLEQDASRRDFSINALYADLSGEIIDPLAGLPDLQQRIVRFIGDPNKRIKEDYLRILRFFRFYTAYGNPSNGLDSNGVAACAQNLDGLATLSRERIGAEMLKLLAAPDPCLAIGAMEASGVLQAILPAASGRTLYPFVSMEFATDPIARLAALGGDTPIERLKLSKKQGAKLNLLRSSMGDGRSLSEISNIDGAQVALAVAALRAATFETPMDPNIEAQILEAEKQVFPVSAQDLMPRLSGKDLGLALKTLHHTWLQSGFKLTKTELLKKLEAK</sequence>
<dbReference type="GO" id="GO:0000049">
    <property type="term" value="F:tRNA binding"/>
    <property type="evidence" value="ECO:0007669"/>
    <property type="project" value="TreeGrafter"/>
</dbReference>
<dbReference type="SUPFAM" id="SSF81301">
    <property type="entry name" value="Nucleotidyltransferase"/>
    <property type="match status" value="1"/>
</dbReference>
<reference evidence="11 12" key="1">
    <citation type="submission" date="2018-11" db="EMBL/GenBank/DDBJ databases">
        <title>Genomic Encyclopedia of Type Strains, Phase IV (KMG-IV): sequencing the most valuable type-strain genomes for metagenomic binning, comparative biology and taxonomic classification.</title>
        <authorList>
            <person name="Goeker M."/>
        </authorList>
    </citation>
    <scope>NUCLEOTIDE SEQUENCE [LARGE SCALE GENOMIC DNA]</scope>
    <source>
        <strain evidence="11 12">DSM 104731</strain>
    </source>
</reference>
<feature type="domain" description="tRNA nucleotidyltransferase/poly(A) polymerase RNA and SrmB- binding" evidence="10">
    <location>
        <begin position="189"/>
        <end position="240"/>
    </location>
</feature>
<evidence type="ECO:0000256" key="6">
    <source>
        <dbReference type="ARBA" id="ARBA00022741"/>
    </source>
</evidence>
<dbReference type="PANTHER" id="PTHR46173">
    <property type="entry name" value="CCA TRNA NUCLEOTIDYLTRANSFERASE 1, MITOCHONDRIAL"/>
    <property type="match status" value="1"/>
</dbReference>
<evidence type="ECO:0000256" key="5">
    <source>
        <dbReference type="ARBA" id="ARBA00022723"/>
    </source>
</evidence>
<comment type="cofactor">
    <cofactor evidence="1">
        <name>Mg(2+)</name>
        <dbReference type="ChEBI" id="CHEBI:18420"/>
    </cofactor>
</comment>
<dbReference type="Pfam" id="PF01743">
    <property type="entry name" value="PolyA_pol"/>
    <property type="match status" value="1"/>
</dbReference>
<evidence type="ECO:0000256" key="8">
    <source>
        <dbReference type="RuleBase" id="RU003953"/>
    </source>
</evidence>
<keyword evidence="2 8" id="KW-0808">Transferase</keyword>
<dbReference type="EMBL" id="RKQK01000004">
    <property type="protein sequence ID" value="RPE64696.1"/>
    <property type="molecule type" value="Genomic_DNA"/>
</dbReference>
<dbReference type="InterPro" id="IPR050264">
    <property type="entry name" value="Bact_CCA-adding_enz_type3_sf"/>
</dbReference>
<dbReference type="InterPro" id="IPR032828">
    <property type="entry name" value="PolyA_RNA-bd"/>
</dbReference>
<evidence type="ECO:0000256" key="7">
    <source>
        <dbReference type="ARBA" id="ARBA00022842"/>
    </source>
</evidence>
<keyword evidence="4" id="KW-0548">Nucleotidyltransferase</keyword>
<evidence type="ECO:0000259" key="9">
    <source>
        <dbReference type="Pfam" id="PF01743"/>
    </source>
</evidence>
<keyword evidence="7" id="KW-0460">Magnesium</keyword>
<comment type="caution">
    <text evidence="11">The sequence shown here is derived from an EMBL/GenBank/DDBJ whole genome shotgun (WGS) entry which is preliminary data.</text>
</comment>
<organism evidence="11 12">
    <name type="scientific">Pacificibacter maritimus</name>
    <dbReference type="NCBI Taxonomy" id="762213"/>
    <lineage>
        <taxon>Bacteria</taxon>
        <taxon>Pseudomonadati</taxon>
        <taxon>Pseudomonadota</taxon>
        <taxon>Alphaproteobacteria</taxon>
        <taxon>Rhodobacterales</taxon>
        <taxon>Roseobacteraceae</taxon>
        <taxon>Pacificibacter</taxon>
    </lineage>
</organism>
<dbReference type="CDD" id="cd05398">
    <property type="entry name" value="NT_ClassII-CCAase"/>
    <property type="match status" value="1"/>
</dbReference>
<dbReference type="InterPro" id="IPR043519">
    <property type="entry name" value="NT_sf"/>
</dbReference>
<dbReference type="Pfam" id="PF12627">
    <property type="entry name" value="PolyA_pol_RNAbd"/>
    <property type="match status" value="1"/>
</dbReference>
<dbReference type="PROSITE" id="PS51257">
    <property type="entry name" value="PROKAR_LIPOPROTEIN"/>
    <property type="match status" value="1"/>
</dbReference>
<keyword evidence="8" id="KW-0694">RNA-binding</keyword>
<dbReference type="Gene3D" id="3.30.460.10">
    <property type="entry name" value="Beta Polymerase, domain 2"/>
    <property type="match status" value="1"/>
</dbReference>
<evidence type="ECO:0000256" key="4">
    <source>
        <dbReference type="ARBA" id="ARBA00022695"/>
    </source>
</evidence>
<dbReference type="AlphaFoldDB" id="A0A3N4U1K2"/>
<keyword evidence="5" id="KW-0479">Metal-binding</keyword>
<evidence type="ECO:0000256" key="1">
    <source>
        <dbReference type="ARBA" id="ARBA00001946"/>
    </source>
</evidence>
<keyword evidence="12" id="KW-1185">Reference proteome</keyword>
<evidence type="ECO:0000256" key="2">
    <source>
        <dbReference type="ARBA" id="ARBA00022679"/>
    </source>
</evidence>
<keyword evidence="3" id="KW-0819">tRNA processing</keyword>
<feature type="domain" description="Poly A polymerase head" evidence="9">
    <location>
        <begin position="29"/>
        <end position="151"/>
    </location>
</feature>
<evidence type="ECO:0000259" key="10">
    <source>
        <dbReference type="Pfam" id="PF12627"/>
    </source>
</evidence>
<dbReference type="RefSeq" id="WP_123793547.1">
    <property type="nucleotide sequence ID" value="NZ_RKQK01000004.1"/>
</dbReference>
<dbReference type="GO" id="GO:0000166">
    <property type="term" value="F:nucleotide binding"/>
    <property type="evidence" value="ECO:0007669"/>
    <property type="project" value="UniProtKB-KW"/>
</dbReference>
<dbReference type="GO" id="GO:0016779">
    <property type="term" value="F:nucleotidyltransferase activity"/>
    <property type="evidence" value="ECO:0007669"/>
    <property type="project" value="UniProtKB-KW"/>
</dbReference>
<accession>A0A3N4U1K2</accession>
<dbReference type="GO" id="GO:0008033">
    <property type="term" value="P:tRNA processing"/>
    <property type="evidence" value="ECO:0007669"/>
    <property type="project" value="UniProtKB-KW"/>
</dbReference>